<feature type="transmembrane region" description="Helical" evidence="1">
    <location>
        <begin position="34"/>
        <end position="55"/>
    </location>
</feature>
<dbReference type="PRINTS" id="PR00169">
    <property type="entry name" value="KCHANNEL"/>
</dbReference>
<keyword evidence="1" id="KW-0812">Transmembrane</keyword>
<comment type="caution">
    <text evidence="2">The sequence shown here is derived from an EMBL/GenBank/DDBJ whole genome shotgun (WGS) entry which is preliminary data.</text>
</comment>
<evidence type="ECO:0000256" key="1">
    <source>
        <dbReference type="SAM" id="Phobius"/>
    </source>
</evidence>
<protein>
    <submittedName>
        <fullName evidence="2">Uncharacterized protein</fullName>
    </submittedName>
</protein>
<dbReference type="RefSeq" id="WP_149841222.1">
    <property type="nucleotide sequence ID" value="NZ_VUOC01000004.1"/>
</dbReference>
<dbReference type="InterPro" id="IPR003968">
    <property type="entry name" value="K_chnl_volt-dep_Kv"/>
</dbReference>
<feature type="transmembrane region" description="Helical" evidence="1">
    <location>
        <begin position="6"/>
        <end position="27"/>
    </location>
</feature>
<keyword evidence="3" id="KW-1185">Reference proteome</keyword>
<dbReference type="PRINTS" id="PR01491">
    <property type="entry name" value="KVCHANNEL"/>
</dbReference>
<feature type="transmembrane region" description="Helical" evidence="1">
    <location>
        <begin position="67"/>
        <end position="91"/>
    </location>
</feature>
<dbReference type="EMBL" id="VUOC01000004">
    <property type="protein sequence ID" value="KAA2240045.1"/>
    <property type="molecule type" value="Genomic_DNA"/>
</dbReference>
<gene>
    <name evidence="2" type="ORF">F0L74_28130</name>
</gene>
<dbReference type="GO" id="GO:0008076">
    <property type="term" value="C:voltage-gated potassium channel complex"/>
    <property type="evidence" value="ECO:0007669"/>
    <property type="project" value="InterPro"/>
</dbReference>
<evidence type="ECO:0000313" key="2">
    <source>
        <dbReference type="EMBL" id="KAA2240045.1"/>
    </source>
</evidence>
<sequence length="102" mass="11247">MSELTLILLLLCLGLVIIYSLLIRFSLSSGKSIVPYITCILVNIGVLLFFAHIVTRPNDAPLGGVGFRAFLAICGLLSVAMPIVSVIIFFVRKIYDYEKVKK</sequence>
<dbReference type="GO" id="GO:0005249">
    <property type="term" value="F:voltage-gated potassium channel activity"/>
    <property type="evidence" value="ECO:0007669"/>
    <property type="project" value="InterPro"/>
</dbReference>
<name>A0A5B2VM77_9BACT</name>
<keyword evidence="1" id="KW-1133">Transmembrane helix</keyword>
<reference evidence="2 3" key="2">
    <citation type="submission" date="2019-09" db="EMBL/GenBank/DDBJ databases">
        <authorList>
            <person name="Jin C."/>
        </authorList>
    </citation>
    <scope>NUCLEOTIDE SEQUENCE [LARGE SCALE GENOMIC DNA]</scope>
    <source>
        <strain evidence="2 3">BN140078</strain>
    </source>
</reference>
<keyword evidence="1" id="KW-0472">Membrane</keyword>
<dbReference type="Proteomes" id="UP000324611">
    <property type="component" value="Unassembled WGS sequence"/>
</dbReference>
<dbReference type="AlphaFoldDB" id="A0A5B2VM77"/>
<reference evidence="2 3" key="1">
    <citation type="submission" date="2019-09" db="EMBL/GenBank/DDBJ databases">
        <title>Chitinophaga ginsengihumi sp. nov., isolated from soil of ginseng rhizosphere.</title>
        <authorList>
            <person name="Lee J."/>
        </authorList>
    </citation>
    <scope>NUCLEOTIDE SEQUENCE [LARGE SCALE GENOMIC DNA]</scope>
    <source>
        <strain evidence="2 3">BN140078</strain>
    </source>
</reference>
<evidence type="ECO:0000313" key="3">
    <source>
        <dbReference type="Proteomes" id="UP000324611"/>
    </source>
</evidence>
<organism evidence="2 3">
    <name type="scientific">Chitinophaga agrisoli</name>
    <dbReference type="NCBI Taxonomy" id="2607653"/>
    <lineage>
        <taxon>Bacteria</taxon>
        <taxon>Pseudomonadati</taxon>
        <taxon>Bacteroidota</taxon>
        <taxon>Chitinophagia</taxon>
        <taxon>Chitinophagales</taxon>
        <taxon>Chitinophagaceae</taxon>
        <taxon>Chitinophaga</taxon>
    </lineage>
</organism>
<proteinExistence type="predicted"/>
<accession>A0A5B2VM77</accession>